<reference evidence="1" key="1">
    <citation type="submission" date="2017-05" db="EMBL/GenBank/DDBJ databases">
        <title>Polyphasic characterization of four soil-derived phenanthrene-degrading Acidovorax strains and proposal of Acidovorax phenanthrenivorans sp. nov.</title>
        <authorList>
            <person name="Singleton D."/>
            <person name="Lee J."/>
            <person name="Dickey A.N."/>
            <person name="Stroud A."/>
            <person name="Scholl E.H."/>
            <person name="Wright F.A."/>
            <person name="Aitken M.D."/>
        </authorList>
    </citation>
    <scope>NUCLEOTIDE SEQUENCE</scope>
    <source>
        <strain evidence="1">P4</strain>
    </source>
</reference>
<evidence type="ECO:0000313" key="2">
    <source>
        <dbReference type="Proteomes" id="UP000194440"/>
    </source>
</evidence>
<sequence length="339" mass="36002">MQQCKLPSRQKGFSLIELMVGMTIGLILVAGLALMFANSSQSGNELEKSIRQIENGRYAVELLQEEISLAGYYAEIPLHGIAYSSPAACETSALGFSLTTLPMPIMGIAASNVSEICLTDRLANSPAFVIHRLSAEGAPSNPASAALGTTYVQSSRCSADGVPFKAATAGSASAFDLKAIDCATTNPQIRRYVSRVYYLASCSECGSVSDGIPTLKMAELRGTTMVVAPLVEGIENMVLEYGFDTNADGQPDVFQTNLSTTAGADKWDNVVAVRLHLLARTIDRSADYSDSSKTYQLGAASTVSGDASGFKRRVYTSTVRIVNEAGRRETVSYKPASSP</sequence>
<accession>A0A240UE97</accession>
<dbReference type="InterPro" id="IPR032092">
    <property type="entry name" value="PilW"/>
</dbReference>
<dbReference type="Pfam" id="PF16074">
    <property type="entry name" value="PilW"/>
    <property type="match status" value="1"/>
</dbReference>
<dbReference type="KEGG" id="acip:CBP36_11885"/>
<dbReference type="GO" id="GO:0043683">
    <property type="term" value="P:type IV pilus assembly"/>
    <property type="evidence" value="ECO:0007669"/>
    <property type="project" value="InterPro"/>
</dbReference>
<dbReference type="KEGG" id="acid:CBP33_11405"/>
<dbReference type="Proteomes" id="UP000194440">
    <property type="component" value="Chromosome"/>
</dbReference>
<dbReference type="InterPro" id="IPR012902">
    <property type="entry name" value="N_methyl_site"/>
</dbReference>
<organism evidence="1 2">
    <name type="scientific">Acidovorax carolinensis</name>
    <dbReference type="NCBI Taxonomy" id="553814"/>
    <lineage>
        <taxon>Bacteria</taxon>
        <taxon>Pseudomonadati</taxon>
        <taxon>Pseudomonadota</taxon>
        <taxon>Betaproteobacteria</taxon>
        <taxon>Burkholderiales</taxon>
        <taxon>Comamonadaceae</taxon>
        <taxon>Acidovorax</taxon>
    </lineage>
</organism>
<accession>A0A240TU63</accession>
<dbReference type="OrthoDB" id="5296662at2"/>
<dbReference type="KEGG" id="acis:CBP35_07035"/>
<gene>
    <name evidence="1" type="ORF">CBP36_11885</name>
</gene>
<evidence type="ECO:0000313" key="1">
    <source>
        <dbReference type="EMBL" id="ART59446.1"/>
    </source>
</evidence>
<name>A0A240TU63_9BURK</name>
<protein>
    <submittedName>
        <fullName evidence="1">Uncharacterized protein</fullName>
    </submittedName>
</protein>
<keyword evidence="2" id="KW-1185">Reference proteome</keyword>
<proteinExistence type="predicted"/>
<dbReference type="EMBL" id="CP021366">
    <property type="protein sequence ID" value="ART59446.1"/>
    <property type="molecule type" value="Genomic_DNA"/>
</dbReference>
<dbReference type="NCBIfam" id="TIGR02532">
    <property type="entry name" value="IV_pilin_GFxxxE"/>
    <property type="match status" value="1"/>
</dbReference>
<dbReference type="AlphaFoldDB" id="A0A240TU63"/>
<dbReference type="PROSITE" id="PS00409">
    <property type="entry name" value="PROKAR_NTER_METHYL"/>
    <property type="match status" value="1"/>
</dbReference>
<dbReference type="Pfam" id="PF07963">
    <property type="entry name" value="N_methyl"/>
    <property type="match status" value="1"/>
</dbReference>